<dbReference type="Pfam" id="PF00011">
    <property type="entry name" value="HSP20"/>
    <property type="match status" value="1"/>
</dbReference>
<gene>
    <name evidence="4" type="ORF">BHU72_05855</name>
</gene>
<dbReference type="SUPFAM" id="SSF49764">
    <property type="entry name" value="HSP20-like chaperones"/>
    <property type="match status" value="1"/>
</dbReference>
<dbReference type="RefSeq" id="WP_069702461.1">
    <property type="nucleotide sequence ID" value="NZ_MJAT01000033.1"/>
</dbReference>
<evidence type="ECO:0000256" key="2">
    <source>
        <dbReference type="RuleBase" id="RU003616"/>
    </source>
</evidence>
<evidence type="ECO:0000256" key="1">
    <source>
        <dbReference type="PROSITE-ProRule" id="PRU00285"/>
    </source>
</evidence>
<evidence type="ECO:0000259" key="3">
    <source>
        <dbReference type="PROSITE" id="PS01031"/>
    </source>
</evidence>
<organism evidence="4 5">
    <name type="scientific">Desulfuribacillus stibiiarsenatis</name>
    <dbReference type="NCBI Taxonomy" id="1390249"/>
    <lineage>
        <taxon>Bacteria</taxon>
        <taxon>Bacillati</taxon>
        <taxon>Bacillota</taxon>
        <taxon>Desulfuribacillia</taxon>
        <taxon>Desulfuribacillales</taxon>
        <taxon>Desulfuribacillaceae</taxon>
        <taxon>Desulfuribacillus</taxon>
    </lineage>
</organism>
<name>A0A1E5L4Z5_9FIRM</name>
<sequence length="107" mass="12744">MFGLTPFRMSHPNQLSVQMDETDSAYVVNVQYPRIDENSVTVEYVNHHLIIHGKREEFMEDKRKNFIRQERYYSEFSRTFYIGNADGDNLQTSYEKGFLKVTLPKKK</sequence>
<dbReference type="AlphaFoldDB" id="A0A1E5L4Z5"/>
<evidence type="ECO:0000313" key="5">
    <source>
        <dbReference type="Proteomes" id="UP000095255"/>
    </source>
</evidence>
<comment type="similarity">
    <text evidence="1 2">Belongs to the small heat shock protein (HSP20) family.</text>
</comment>
<dbReference type="InterPro" id="IPR031107">
    <property type="entry name" value="Small_HSP"/>
</dbReference>
<dbReference type="STRING" id="1390249.BHU72_05855"/>
<feature type="domain" description="SHSP" evidence="3">
    <location>
        <begin position="8"/>
        <end position="107"/>
    </location>
</feature>
<dbReference type="OrthoDB" id="9811615at2"/>
<proteinExistence type="inferred from homology"/>
<dbReference type="InterPro" id="IPR002068">
    <property type="entry name" value="A-crystallin/Hsp20_dom"/>
</dbReference>
<dbReference type="InterPro" id="IPR008978">
    <property type="entry name" value="HSP20-like_chaperone"/>
</dbReference>
<dbReference type="Gene3D" id="2.60.40.790">
    <property type="match status" value="1"/>
</dbReference>
<evidence type="ECO:0000313" key="4">
    <source>
        <dbReference type="EMBL" id="OEH85134.1"/>
    </source>
</evidence>
<dbReference type="Proteomes" id="UP000095255">
    <property type="component" value="Unassembled WGS sequence"/>
</dbReference>
<comment type="caution">
    <text evidence="4">The sequence shown here is derived from an EMBL/GenBank/DDBJ whole genome shotgun (WGS) entry which is preliminary data.</text>
</comment>
<protein>
    <recommendedName>
        <fullName evidence="3">SHSP domain-containing protein</fullName>
    </recommendedName>
</protein>
<accession>A0A1E5L4Z5</accession>
<reference evidence="4 5" key="1">
    <citation type="submission" date="2016-09" db="EMBL/GenBank/DDBJ databases">
        <title>Desulfuribacillus arsenicus sp. nov., an obligately anaerobic, dissimilatory arsenic- and antimonate-reducing bacterium isolated from anoxic sediments.</title>
        <authorList>
            <person name="Abin C.A."/>
            <person name="Hollibaugh J.T."/>
        </authorList>
    </citation>
    <scope>NUCLEOTIDE SEQUENCE [LARGE SCALE GENOMIC DNA]</scope>
    <source>
        <strain evidence="4 5">MLFW-2</strain>
    </source>
</reference>
<keyword evidence="5" id="KW-1185">Reference proteome</keyword>
<dbReference type="PANTHER" id="PTHR11527">
    <property type="entry name" value="HEAT-SHOCK PROTEIN 20 FAMILY MEMBER"/>
    <property type="match status" value="1"/>
</dbReference>
<dbReference type="EMBL" id="MJAT01000033">
    <property type="protein sequence ID" value="OEH85134.1"/>
    <property type="molecule type" value="Genomic_DNA"/>
</dbReference>
<dbReference type="PROSITE" id="PS01031">
    <property type="entry name" value="SHSP"/>
    <property type="match status" value="1"/>
</dbReference>